<evidence type="ECO:0000256" key="2">
    <source>
        <dbReference type="SAM" id="MobiDB-lite"/>
    </source>
</evidence>
<dbReference type="AlphaFoldDB" id="A0AAU9U0D5"/>
<feature type="region of interest" description="Disordered" evidence="2">
    <location>
        <begin position="87"/>
        <end position="149"/>
    </location>
</feature>
<gene>
    <name evidence="3" type="ORF">EEDITHA_LOCUS7418</name>
</gene>
<proteinExistence type="predicted"/>
<evidence type="ECO:0000256" key="1">
    <source>
        <dbReference type="ARBA" id="ARBA00023172"/>
    </source>
</evidence>
<dbReference type="InterPro" id="IPR013762">
    <property type="entry name" value="Integrase-like_cat_sf"/>
</dbReference>
<dbReference type="GO" id="GO:0015074">
    <property type="term" value="P:DNA integration"/>
    <property type="evidence" value="ECO:0007669"/>
    <property type="project" value="InterPro"/>
</dbReference>
<dbReference type="Proteomes" id="UP001153954">
    <property type="component" value="Unassembled WGS sequence"/>
</dbReference>
<reference evidence="3" key="1">
    <citation type="submission" date="2022-03" db="EMBL/GenBank/DDBJ databases">
        <authorList>
            <person name="Tunstrom K."/>
        </authorList>
    </citation>
    <scope>NUCLEOTIDE SEQUENCE</scope>
</reference>
<name>A0AAU9U0D5_EUPED</name>
<dbReference type="GO" id="GO:0003677">
    <property type="term" value="F:DNA binding"/>
    <property type="evidence" value="ECO:0007669"/>
    <property type="project" value="InterPro"/>
</dbReference>
<feature type="compositionally biased region" description="Low complexity" evidence="2">
    <location>
        <begin position="95"/>
        <end position="110"/>
    </location>
</feature>
<dbReference type="InterPro" id="IPR011010">
    <property type="entry name" value="DNA_brk_join_enz"/>
</dbReference>
<comment type="caution">
    <text evidence="3">The sequence shown here is derived from an EMBL/GenBank/DDBJ whole genome shotgun (WGS) entry which is preliminary data.</text>
</comment>
<dbReference type="PANTHER" id="PTHR35617">
    <property type="entry name" value="PHAGE_INTEGRASE DOMAIN-CONTAINING PROTEIN"/>
    <property type="match status" value="1"/>
</dbReference>
<dbReference type="GO" id="GO:0006310">
    <property type="term" value="P:DNA recombination"/>
    <property type="evidence" value="ECO:0007669"/>
    <property type="project" value="UniProtKB-KW"/>
</dbReference>
<keyword evidence="1" id="KW-0233">DNA recombination</keyword>
<organism evidence="3 4">
    <name type="scientific">Euphydryas editha</name>
    <name type="common">Edith's checkerspot</name>
    <dbReference type="NCBI Taxonomy" id="104508"/>
    <lineage>
        <taxon>Eukaryota</taxon>
        <taxon>Metazoa</taxon>
        <taxon>Ecdysozoa</taxon>
        <taxon>Arthropoda</taxon>
        <taxon>Hexapoda</taxon>
        <taxon>Insecta</taxon>
        <taxon>Pterygota</taxon>
        <taxon>Neoptera</taxon>
        <taxon>Endopterygota</taxon>
        <taxon>Lepidoptera</taxon>
        <taxon>Glossata</taxon>
        <taxon>Ditrysia</taxon>
        <taxon>Papilionoidea</taxon>
        <taxon>Nymphalidae</taxon>
        <taxon>Nymphalinae</taxon>
        <taxon>Euphydryas</taxon>
    </lineage>
</organism>
<dbReference type="SUPFAM" id="SSF56349">
    <property type="entry name" value="DNA breaking-rejoining enzymes"/>
    <property type="match status" value="1"/>
</dbReference>
<dbReference type="EMBL" id="CAKOGL010000010">
    <property type="protein sequence ID" value="CAH2091562.1"/>
    <property type="molecule type" value="Genomic_DNA"/>
</dbReference>
<evidence type="ECO:0000313" key="3">
    <source>
        <dbReference type="EMBL" id="CAH2091562.1"/>
    </source>
</evidence>
<protein>
    <recommendedName>
        <fullName evidence="5">Tyr recombinase domain-containing protein</fullName>
    </recommendedName>
</protein>
<evidence type="ECO:0000313" key="4">
    <source>
        <dbReference type="Proteomes" id="UP001153954"/>
    </source>
</evidence>
<dbReference type="PANTHER" id="PTHR35617:SF3">
    <property type="entry name" value="CORE-BINDING (CB) DOMAIN-CONTAINING PROTEIN"/>
    <property type="match status" value="1"/>
</dbReference>
<accession>A0AAU9U0D5</accession>
<sequence length="359" mass="40501">MAPITSLNENRFCEMGNSRRRSVCFRNSSRSTQLCVSRPDRQTSPISRCLQHSVELSTSVGVPTTISYPEGTDPLKTVNRNISCRGSSMEESVLAPRPQSASPSSSNNAEESTEKSSRHLDRTSTSKSRKHNPRGLEMWGWSEANPKTSKSSVWDVSKLTSYLSYKVDCNNPFQTSCHTAILLLLCSGRRIHDLTLLLIDQNNYIKSDQSIVFWPQFGSKTDNSNYRQSGWKLLPNLDNKNLNPIFWIERTISLLSDRRNTAKIFNLFVTVKGKAKPASRTVIANWIKSLFKEADIAATPGSVRSAVASKSWLENHSIEEILAHGNWRSCNTFKKIYRREVINYNTSDGVTKLFKPTNN</sequence>
<feature type="compositionally biased region" description="Basic and acidic residues" evidence="2">
    <location>
        <begin position="112"/>
        <end position="124"/>
    </location>
</feature>
<dbReference type="Gene3D" id="1.10.443.10">
    <property type="entry name" value="Intergrase catalytic core"/>
    <property type="match status" value="1"/>
</dbReference>
<evidence type="ECO:0008006" key="5">
    <source>
        <dbReference type="Google" id="ProtNLM"/>
    </source>
</evidence>
<keyword evidence="4" id="KW-1185">Reference proteome</keyword>